<dbReference type="InterPro" id="IPR040079">
    <property type="entry name" value="Glutathione_S-Trfase"/>
</dbReference>
<evidence type="ECO:0000259" key="1">
    <source>
        <dbReference type="PROSITE" id="PS50404"/>
    </source>
</evidence>
<dbReference type="AlphaFoldDB" id="A0A563VIS4"/>
<evidence type="ECO:0000313" key="4">
    <source>
        <dbReference type="Proteomes" id="UP000320055"/>
    </source>
</evidence>
<proteinExistence type="predicted"/>
<dbReference type="InterPro" id="IPR010987">
    <property type="entry name" value="Glutathione-S-Trfase_C-like"/>
</dbReference>
<dbReference type="Pfam" id="PF13417">
    <property type="entry name" value="GST_N_3"/>
    <property type="match status" value="1"/>
</dbReference>
<dbReference type="PANTHER" id="PTHR44051">
    <property type="entry name" value="GLUTATHIONE S-TRANSFERASE-RELATED"/>
    <property type="match status" value="1"/>
</dbReference>
<name>A0A563VIS4_9CYAN</name>
<dbReference type="InterPro" id="IPR036249">
    <property type="entry name" value="Thioredoxin-like_sf"/>
</dbReference>
<dbReference type="SUPFAM" id="SSF52833">
    <property type="entry name" value="Thioredoxin-like"/>
    <property type="match status" value="1"/>
</dbReference>
<feature type="domain" description="GST C-terminal" evidence="2">
    <location>
        <begin position="86"/>
        <end position="214"/>
    </location>
</feature>
<evidence type="ECO:0000259" key="2">
    <source>
        <dbReference type="PROSITE" id="PS50405"/>
    </source>
</evidence>
<dbReference type="Gene3D" id="1.20.1050.10">
    <property type="match status" value="1"/>
</dbReference>
<dbReference type="PROSITE" id="PS50405">
    <property type="entry name" value="GST_CTER"/>
    <property type="match status" value="1"/>
</dbReference>
<dbReference type="Pfam" id="PF00043">
    <property type="entry name" value="GST_C"/>
    <property type="match status" value="1"/>
</dbReference>
<protein>
    <submittedName>
        <fullName evidence="3">Glutathione S-transferase</fullName>
    </submittedName>
</protein>
<reference evidence="3 4" key="1">
    <citation type="submission" date="2019-01" db="EMBL/GenBank/DDBJ databases">
        <authorList>
            <person name="Brito A."/>
        </authorList>
    </citation>
    <scope>NUCLEOTIDE SEQUENCE [LARGE SCALE GENOMIC DNA]</scope>
    <source>
        <strain evidence="3">1</strain>
    </source>
</reference>
<dbReference type="GO" id="GO:0016740">
    <property type="term" value="F:transferase activity"/>
    <property type="evidence" value="ECO:0007669"/>
    <property type="project" value="UniProtKB-KW"/>
</dbReference>
<dbReference type="InterPro" id="IPR004046">
    <property type="entry name" value="GST_C"/>
</dbReference>
<dbReference type="InterPro" id="IPR004045">
    <property type="entry name" value="Glutathione_S-Trfase_N"/>
</dbReference>
<dbReference type="Proteomes" id="UP000320055">
    <property type="component" value="Unassembled WGS sequence"/>
</dbReference>
<feature type="domain" description="GST N-terminal" evidence="1">
    <location>
        <begin position="1"/>
        <end position="81"/>
    </location>
</feature>
<dbReference type="InterPro" id="IPR036282">
    <property type="entry name" value="Glutathione-S-Trfase_C_sf"/>
</dbReference>
<dbReference type="EMBL" id="CAACVJ010000001">
    <property type="protein sequence ID" value="VEP11293.1"/>
    <property type="molecule type" value="Genomic_DNA"/>
</dbReference>
<dbReference type="Gene3D" id="3.40.30.10">
    <property type="entry name" value="Glutaredoxin"/>
    <property type="match status" value="1"/>
</dbReference>
<evidence type="ECO:0000313" key="3">
    <source>
        <dbReference type="EMBL" id="VEP11293.1"/>
    </source>
</evidence>
<keyword evidence="3" id="KW-0808">Transferase</keyword>
<dbReference type="SFLD" id="SFLDS00019">
    <property type="entry name" value="Glutathione_Transferase_(cytos"/>
    <property type="match status" value="1"/>
</dbReference>
<dbReference type="SFLD" id="SFLDG00358">
    <property type="entry name" value="Main_(cytGST)"/>
    <property type="match status" value="1"/>
</dbReference>
<dbReference type="SUPFAM" id="SSF47616">
    <property type="entry name" value="GST C-terminal domain-like"/>
    <property type="match status" value="1"/>
</dbReference>
<organism evidence="3 4">
    <name type="scientific">Hyella patelloides LEGE 07179</name>
    <dbReference type="NCBI Taxonomy" id="945734"/>
    <lineage>
        <taxon>Bacteria</taxon>
        <taxon>Bacillati</taxon>
        <taxon>Cyanobacteriota</taxon>
        <taxon>Cyanophyceae</taxon>
        <taxon>Pleurocapsales</taxon>
        <taxon>Hyellaceae</taxon>
        <taxon>Hyella</taxon>
    </lineage>
</organism>
<dbReference type="PROSITE" id="PS50404">
    <property type="entry name" value="GST_NTER"/>
    <property type="match status" value="1"/>
</dbReference>
<accession>A0A563VIS4</accession>
<sequence>MMLKFYYSQLSINARRVWVTLLEKNLEFEPILMKLNGDQFQPNFLELNPFHHIPVLIDGDFNLFESLAILDYLEAKYPEPSFMPQEAKQIAQVRTIELVTINELPPASIILMKDMLEVEVPDKQIEKAKGTMATVLQYFEANLDGNSSYFIGEQLTYADIVAGTAVDAIPLLGISLEPYPQVTAWLDNLRQRSSWQQTRPTQEQIEASRAVMKAILQKR</sequence>
<dbReference type="PANTHER" id="PTHR44051:SF8">
    <property type="entry name" value="GLUTATHIONE S-TRANSFERASE GSTA"/>
    <property type="match status" value="1"/>
</dbReference>
<gene>
    <name evidence="3" type="ORF">H1P_10078</name>
</gene>
<keyword evidence="4" id="KW-1185">Reference proteome</keyword>